<dbReference type="EMBL" id="BBLG01000001">
    <property type="protein sequence ID" value="GAK74980.1"/>
    <property type="molecule type" value="Genomic_DNA"/>
</dbReference>
<dbReference type="Pfam" id="PF10677">
    <property type="entry name" value="DUF2490"/>
    <property type="match status" value="1"/>
</dbReference>
<keyword evidence="1" id="KW-0732">Signal</keyword>
<dbReference type="Proteomes" id="UP000028980">
    <property type="component" value="Unassembled WGS sequence"/>
</dbReference>
<protein>
    <recommendedName>
        <fullName evidence="4">DUF2490 domain-containing protein</fullName>
    </recommendedName>
</protein>
<reference evidence="2 3" key="1">
    <citation type="journal article" date="2014" name="Genome Announc.">
        <title>Draft Genome Sequences of Marine Flavobacterium Nonlabens Strains NR17, NR24, NR27, NR32, NR33, and Ara13.</title>
        <authorList>
            <person name="Nakanishi M."/>
            <person name="Meirelles P."/>
            <person name="Suzuki R."/>
            <person name="Takatani N."/>
            <person name="Mino S."/>
            <person name="Suda W."/>
            <person name="Oshima K."/>
            <person name="Hattori M."/>
            <person name="Ohkuma M."/>
            <person name="Hosokawa M."/>
            <person name="Miyashita K."/>
            <person name="Thompson F.L."/>
            <person name="Niwa A."/>
            <person name="Sawabe T."/>
            <person name="Sawabe T."/>
        </authorList>
    </citation>
    <scope>NUCLEOTIDE SEQUENCE [LARGE SCALE GENOMIC DNA]</scope>
    <source>
        <strain evidence="3">JCM19296</strain>
    </source>
</reference>
<evidence type="ECO:0000313" key="2">
    <source>
        <dbReference type="EMBL" id="GAK74980.1"/>
    </source>
</evidence>
<comment type="caution">
    <text evidence="2">The sequence shown here is derived from an EMBL/GenBank/DDBJ whole genome shotgun (WGS) entry which is preliminary data.</text>
</comment>
<gene>
    <name evidence="2" type="ORF">JCM19296_558</name>
</gene>
<accession>A0A081D7T4</accession>
<sequence>MTSYYFRIFAFLVMPLISTAQVVNNYIVQPSINVRWDNSGRWKFNCALEHRSVVNNGWNALHVQAVQFASYEVGFYSQIGMGVMYRELFDDQRPEELRLTEQFVYARKYNNLKIAHRLRWDQRIRGENLTYRWRYRLSGSFPLNGATVDATEFYLTSSIETIFIAQANEKPGYDQRVAIGLGRALSNNIKLQLVNEYRWENYTNLINRSLFINLGVFYSL</sequence>
<proteinExistence type="predicted"/>
<feature type="signal peptide" evidence="1">
    <location>
        <begin position="1"/>
        <end position="20"/>
    </location>
</feature>
<evidence type="ECO:0000313" key="3">
    <source>
        <dbReference type="Proteomes" id="UP000028980"/>
    </source>
</evidence>
<name>A0A081D7T4_NONUL</name>
<dbReference type="InterPro" id="IPR019619">
    <property type="entry name" value="DUF2490"/>
</dbReference>
<organism evidence="2 3">
    <name type="scientific">Nonlabens ulvanivorans</name>
    <name type="common">Persicivirga ulvanivorans</name>
    <dbReference type="NCBI Taxonomy" id="906888"/>
    <lineage>
        <taxon>Bacteria</taxon>
        <taxon>Pseudomonadati</taxon>
        <taxon>Bacteroidota</taxon>
        <taxon>Flavobacteriia</taxon>
        <taxon>Flavobacteriales</taxon>
        <taxon>Flavobacteriaceae</taxon>
        <taxon>Nonlabens</taxon>
    </lineage>
</organism>
<evidence type="ECO:0008006" key="4">
    <source>
        <dbReference type="Google" id="ProtNLM"/>
    </source>
</evidence>
<feature type="chain" id="PRO_5001756398" description="DUF2490 domain-containing protein" evidence="1">
    <location>
        <begin position="21"/>
        <end position="220"/>
    </location>
</feature>
<evidence type="ECO:0000256" key="1">
    <source>
        <dbReference type="SAM" id="SignalP"/>
    </source>
</evidence>
<dbReference type="AlphaFoldDB" id="A0A081D7T4"/>